<evidence type="ECO:0000313" key="2">
    <source>
        <dbReference type="EMBL" id="MEQ2301607.1"/>
    </source>
</evidence>
<gene>
    <name evidence="2" type="ORF">AMECASPLE_037896</name>
</gene>
<protein>
    <submittedName>
        <fullName evidence="2">Uncharacterized protein</fullName>
    </submittedName>
</protein>
<evidence type="ECO:0000313" key="3">
    <source>
        <dbReference type="Proteomes" id="UP001469553"/>
    </source>
</evidence>
<organism evidence="2 3">
    <name type="scientific">Ameca splendens</name>
    <dbReference type="NCBI Taxonomy" id="208324"/>
    <lineage>
        <taxon>Eukaryota</taxon>
        <taxon>Metazoa</taxon>
        <taxon>Chordata</taxon>
        <taxon>Craniata</taxon>
        <taxon>Vertebrata</taxon>
        <taxon>Euteleostomi</taxon>
        <taxon>Actinopterygii</taxon>
        <taxon>Neopterygii</taxon>
        <taxon>Teleostei</taxon>
        <taxon>Neoteleostei</taxon>
        <taxon>Acanthomorphata</taxon>
        <taxon>Ovalentaria</taxon>
        <taxon>Atherinomorphae</taxon>
        <taxon>Cyprinodontiformes</taxon>
        <taxon>Goodeidae</taxon>
        <taxon>Ameca</taxon>
    </lineage>
</organism>
<feature type="region of interest" description="Disordered" evidence="1">
    <location>
        <begin position="1"/>
        <end position="39"/>
    </location>
</feature>
<accession>A0ABV0Z766</accession>
<dbReference type="EMBL" id="JAHRIP010053684">
    <property type="protein sequence ID" value="MEQ2301607.1"/>
    <property type="molecule type" value="Genomic_DNA"/>
</dbReference>
<reference evidence="2 3" key="1">
    <citation type="submission" date="2021-06" db="EMBL/GenBank/DDBJ databases">
        <authorList>
            <person name="Palmer J.M."/>
        </authorList>
    </citation>
    <scope>NUCLEOTIDE SEQUENCE [LARGE SCALE GENOMIC DNA]</scope>
    <source>
        <strain evidence="2 3">AS_MEX2019</strain>
        <tissue evidence="2">Muscle</tissue>
    </source>
</reference>
<dbReference type="Proteomes" id="UP001469553">
    <property type="component" value="Unassembled WGS sequence"/>
</dbReference>
<comment type="caution">
    <text evidence="2">The sequence shown here is derived from an EMBL/GenBank/DDBJ whole genome shotgun (WGS) entry which is preliminary data.</text>
</comment>
<evidence type="ECO:0000256" key="1">
    <source>
        <dbReference type="SAM" id="MobiDB-lite"/>
    </source>
</evidence>
<sequence length="117" mass="13240">MDEERQKLTDQQGKGTSVVRRKKKRKTQKGGCCSPSGSYEDNRVKVGPSTWNGLMHGIPYLKLPSGLVLLDKPRADFTSFYPNSESYFVSNIEYHRAVDLQKPDPAIMGHTLPWDVK</sequence>
<feature type="compositionally biased region" description="Basic residues" evidence="1">
    <location>
        <begin position="19"/>
        <end position="28"/>
    </location>
</feature>
<name>A0ABV0Z766_9TELE</name>
<proteinExistence type="predicted"/>
<keyword evidence="3" id="KW-1185">Reference proteome</keyword>